<dbReference type="Proteomes" id="UP000464314">
    <property type="component" value="Chromosome"/>
</dbReference>
<reference evidence="1 2" key="1">
    <citation type="submission" date="2020-01" db="EMBL/GenBank/DDBJ databases">
        <title>Genome analysis of Anaerocolumna sp. CBA3638.</title>
        <authorList>
            <person name="Kim J."/>
            <person name="Roh S.W."/>
        </authorList>
    </citation>
    <scope>NUCLEOTIDE SEQUENCE [LARGE SCALE GENOMIC DNA]</scope>
    <source>
        <strain evidence="1 2">CBA3638</strain>
    </source>
</reference>
<protein>
    <submittedName>
        <fullName evidence="1">Uncharacterized protein</fullName>
    </submittedName>
</protein>
<proteinExistence type="predicted"/>
<name>A0A6P1TNY9_9FIRM</name>
<gene>
    <name evidence="1" type="ORF">Ana3638_14800</name>
</gene>
<dbReference type="EMBL" id="CP048000">
    <property type="protein sequence ID" value="QHQ61892.1"/>
    <property type="molecule type" value="Genomic_DNA"/>
</dbReference>
<accession>A0A6P1TNY9</accession>
<dbReference type="AlphaFoldDB" id="A0A6P1TNY9"/>
<organism evidence="1 2">
    <name type="scientific">Anaerocolumna sedimenticola</name>
    <dbReference type="NCBI Taxonomy" id="2696063"/>
    <lineage>
        <taxon>Bacteria</taxon>
        <taxon>Bacillati</taxon>
        <taxon>Bacillota</taxon>
        <taxon>Clostridia</taxon>
        <taxon>Lachnospirales</taxon>
        <taxon>Lachnospiraceae</taxon>
        <taxon>Anaerocolumna</taxon>
    </lineage>
</organism>
<evidence type="ECO:0000313" key="2">
    <source>
        <dbReference type="Proteomes" id="UP000464314"/>
    </source>
</evidence>
<evidence type="ECO:0000313" key="1">
    <source>
        <dbReference type="EMBL" id="QHQ61892.1"/>
    </source>
</evidence>
<keyword evidence="2" id="KW-1185">Reference proteome</keyword>
<dbReference type="KEGG" id="anr:Ana3638_14800"/>
<sequence>MEFQNLEQRIIHMYLDTFPEFVPVYDKTVSEQAQKQFYDFMKDIYRILYDDPGLLFTSTHADDAHTNRFNKSADKKPELTNQMRRISKKIEDFLAVLFTIGNKGSLDKNRLVAWNELKINKNHLNILNSLGLKYGVEDNRKVFIHEEYGDLFYGWKLLTDKPGASLLSFSRCMYNSKYSYACDIYKRLCGKEEAFEKLINFLEENGYIRIDNRDNQIALDYVKNYDSKEQPVKDAWAERTHGGISAKYDPFIWQPVYFCLRLPKTKEVLSAFKSMEEELQDFIIKYNKKCDNCGYCTQTDKTGTRKPNYITVNKGKDYNLCLLFPGFNYCFTDIQEEVADSMIRCLSFIDKVLK</sequence>
<dbReference type="RefSeq" id="WP_161838717.1">
    <property type="nucleotide sequence ID" value="NZ_CP048000.1"/>
</dbReference>